<gene>
    <name evidence="1" type="ORF">SELMODRAFT_415405</name>
</gene>
<evidence type="ECO:0000313" key="1">
    <source>
        <dbReference type="EMBL" id="EFJ23588.1"/>
    </source>
</evidence>
<dbReference type="AlphaFoldDB" id="D8RW12"/>
<dbReference type="Gramene" id="EFJ23588">
    <property type="protein sequence ID" value="EFJ23588"/>
    <property type="gene ID" value="SELMODRAFT_415405"/>
</dbReference>
<protein>
    <submittedName>
        <fullName evidence="1">Uncharacterized protein</fullName>
    </submittedName>
</protein>
<dbReference type="EMBL" id="GL377592">
    <property type="protein sequence ID" value="EFJ23588.1"/>
    <property type="molecule type" value="Genomic_DNA"/>
</dbReference>
<keyword evidence="2" id="KW-1185">Reference proteome</keyword>
<dbReference type="InParanoid" id="D8RW12"/>
<organism evidence="2">
    <name type="scientific">Selaginella moellendorffii</name>
    <name type="common">Spikemoss</name>
    <dbReference type="NCBI Taxonomy" id="88036"/>
    <lineage>
        <taxon>Eukaryota</taxon>
        <taxon>Viridiplantae</taxon>
        <taxon>Streptophyta</taxon>
        <taxon>Embryophyta</taxon>
        <taxon>Tracheophyta</taxon>
        <taxon>Lycopodiopsida</taxon>
        <taxon>Selaginellales</taxon>
        <taxon>Selaginellaceae</taxon>
        <taxon>Selaginella</taxon>
    </lineage>
</organism>
<reference evidence="1 2" key="1">
    <citation type="journal article" date="2011" name="Science">
        <title>The Selaginella genome identifies genetic changes associated with the evolution of vascular plants.</title>
        <authorList>
            <person name="Banks J.A."/>
            <person name="Nishiyama T."/>
            <person name="Hasebe M."/>
            <person name="Bowman J.L."/>
            <person name="Gribskov M."/>
            <person name="dePamphilis C."/>
            <person name="Albert V.A."/>
            <person name="Aono N."/>
            <person name="Aoyama T."/>
            <person name="Ambrose B.A."/>
            <person name="Ashton N.W."/>
            <person name="Axtell M.J."/>
            <person name="Barker E."/>
            <person name="Barker M.S."/>
            <person name="Bennetzen J.L."/>
            <person name="Bonawitz N.D."/>
            <person name="Chapple C."/>
            <person name="Cheng C."/>
            <person name="Correa L.G."/>
            <person name="Dacre M."/>
            <person name="DeBarry J."/>
            <person name="Dreyer I."/>
            <person name="Elias M."/>
            <person name="Engstrom E.M."/>
            <person name="Estelle M."/>
            <person name="Feng L."/>
            <person name="Finet C."/>
            <person name="Floyd S.K."/>
            <person name="Frommer W.B."/>
            <person name="Fujita T."/>
            <person name="Gramzow L."/>
            <person name="Gutensohn M."/>
            <person name="Harholt J."/>
            <person name="Hattori M."/>
            <person name="Heyl A."/>
            <person name="Hirai T."/>
            <person name="Hiwatashi Y."/>
            <person name="Ishikawa M."/>
            <person name="Iwata M."/>
            <person name="Karol K.G."/>
            <person name="Koehler B."/>
            <person name="Kolukisaoglu U."/>
            <person name="Kubo M."/>
            <person name="Kurata T."/>
            <person name="Lalonde S."/>
            <person name="Li K."/>
            <person name="Li Y."/>
            <person name="Litt A."/>
            <person name="Lyons E."/>
            <person name="Manning G."/>
            <person name="Maruyama T."/>
            <person name="Michael T.P."/>
            <person name="Mikami K."/>
            <person name="Miyazaki S."/>
            <person name="Morinaga S."/>
            <person name="Murata T."/>
            <person name="Mueller-Roeber B."/>
            <person name="Nelson D.R."/>
            <person name="Obara M."/>
            <person name="Oguri Y."/>
            <person name="Olmstead R.G."/>
            <person name="Onodera N."/>
            <person name="Petersen B.L."/>
            <person name="Pils B."/>
            <person name="Prigge M."/>
            <person name="Rensing S.A."/>
            <person name="Riano-Pachon D.M."/>
            <person name="Roberts A.W."/>
            <person name="Sato Y."/>
            <person name="Scheller H.V."/>
            <person name="Schulz B."/>
            <person name="Schulz C."/>
            <person name="Shakirov E.V."/>
            <person name="Shibagaki N."/>
            <person name="Shinohara N."/>
            <person name="Shippen D.E."/>
            <person name="Soerensen I."/>
            <person name="Sotooka R."/>
            <person name="Sugimoto N."/>
            <person name="Sugita M."/>
            <person name="Sumikawa N."/>
            <person name="Tanurdzic M."/>
            <person name="Theissen G."/>
            <person name="Ulvskov P."/>
            <person name="Wakazuki S."/>
            <person name="Weng J.K."/>
            <person name="Willats W.W."/>
            <person name="Wipf D."/>
            <person name="Wolf P.G."/>
            <person name="Yang L."/>
            <person name="Zimmer A.D."/>
            <person name="Zhu Q."/>
            <person name="Mitros T."/>
            <person name="Hellsten U."/>
            <person name="Loque D."/>
            <person name="Otillar R."/>
            <person name="Salamov A."/>
            <person name="Schmutz J."/>
            <person name="Shapiro H."/>
            <person name="Lindquist E."/>
            <person name="Lucas S."/>
            <person name="Rokhsar D."/>
            <person name="Grigoriev I.V."/>
        </authorList>
    </citation>
    <scope>NUCLEOTIDE SEQUENCE [LARGE SCALE GENOMIC DNA]</scope>
</reference>
<proteinExistence type="predicted"/>
<accession>D8RW12</accession>
<dbReference type="Proteomes" id="UP000001514">
    <property type="component" value="Unassembled WGS sequence"/>
</dbReference>
<name>D8RW12_SELML</name>
<dbReference type="KEGG" id="smo:SELMODRAFT_415405"/>
<evidence type="ECO:0000313" key="2">
    <source>
        <dbReference type="Proteomes" id="UP000001514"/>
    </source>
</evidence>
<dbReference type="HOGENOM" id="CLU_984834_0_0_1"/>
<sequence length="242" mass="28245">MVLAQGAVCTHPHVKIVGELNWKMEGDSWGFKTCTRLDLWTNLLDDVIRTYAAKTLDLQHPITHQHLISNDICRNFRNSSGCKVRAKVESCLDRVVTRNKESIGTAPLNTKKVQDGIAKEMLKVIVQLQAWVEVFGLGGIEMWELRSKTYWIYKELASHHLQQSSCWDLVFLPQQWTRSKHGRELLMDKIDTRLMRKLKNWKYIVNMWKTLVEAKRPRSRISWFITKYGDIFPSAPTMMNSR</sequence>